<dbReference type="EMBL" id="JACHHX010000004">
    <property type="protein sequence ID" value="MBB5014859.1"/>
    <property type="molecule type" value="Genomic_DNA"/>
</dbReference>
<comment type="caution">
    <text evidence="8">The sequence shown here is derived from an EMBL/GenBank/DDBJ whole genome shotgun (WGS) entry which is preliminary data.</text>
</comment>
<dbReference type="PIRSF" id="PIRSF004810">
    <property type="entry name" value="ChrA"/>
    <property type="match status" value="1"/>
</dbReference>
<dbReference type="GO" id="GO:0005886">
    <property type="term" value="C:plasma membrane"/>
    <property type="evidence" value="ECO:0007669"/>
    <property type="project" value="UniProtKB-SubCell"/>
</dbReference>
<dbReference type="PANTHER" id="PTHR33567:SF3">
    <property type="entry name" value="CHROMATE ION TRANSPORTER (EUROFUNG)"/>
    <property type="match status" value="1"/>
</dbReference>
<dbReference type="PANTHER" id="PTHR33567">
    <property type="entry name" value="CHROMATE ION TRANSPORTER (EUROFUNG)"/>
    <property type="match status" value="1"/>
</dbReference>
<keyword evidence="6 7" id="KW-0472">Membrane</keyword>
<feature type="transmembrane region" description="Helical" evidence="7">
    <location>
        <begin position="109"/>
        <end position="131"/>
    </location>
</feature>
<evidence type="ECO:0000256" key="4">
    <source>
        <dbReference type="ARBA" id="ARBA00022692"/>
    </source>
</evidence>
<proteinExistence type="inferred from homology"/>
<organism evidence="8 9">
    <name type="scientific">Rehaibacterium terrae</name>
    <dbReference type="NCBI Taxonomy" id="1341696"/>
    <lineage>
        <taxon>Bacteria</taxon>
        <taxon>Pseudomonadati</taxon>
        <taxon>Pseudomonadota</taxon>
        <taxon>Gammaproteobacteria</taxon>
        <taxon>Lysobacterales</taxon>
        <taxon>Lysobacteraceae</taxon>
        <taxon>Rehaibacterium</taxon>
    </lineage>
</organism>
<dbReference type="RefSeq" id="WP_183947439.1">
    <property type="nucleotide sequence ID" value="NZ_JACHHX010000004.1"/>
</dbReference>
<gene>
    <name evidence="8" type="ORF">HNQ58_000736</name>
</gene>
<keyword evidence="9" id="KW-1185">Reference proteome</keyword>
<dbReference type="AlphaFoldDB" id="A0A7W7XYN4"/>
<evidence type="ECO:0000256" key="1">
    <source>
        <dbReference type="ARBA" id="ARBA00004651"/>
    </source>
</evidence>
<accession>A0A7W7XYN4</accession>
<keyword evidence="3" id="KW-1003">Cell membrane</keyword>
<dbReference type="GO" id="GO:0015109">
    <property type="term" value="F:chromate transmembrane transporter activity"/>
    <property type="evidence" value="ECO:0007669"/>
    <property type="project" value="InterPro"/>
</dbReference>
<evidence type="ECO:0000256" key="5">
    <source>
        <dbReference type="ARBA" id="ARBA00022989"/>
    </source>
</evidence>
<feature type="transmembrane region" description="Helical" evidence="7">
    <location>
        <begin position="82"/>
        <end position="103"/>
    </location>
</feature>
<keyword evidence="5 7" id="KW-1133">Transmembrane helix</keyword>
<dbReference type="InterPro" id="IPR014047">
    <property type="entry name" value="Chr_Tranpt_l_chain"/>
</dbReference>
<comment type="similarity">
    <text evidence="2">Belongs to the chromate ion transporter (CHR) (TC 2.A.51) family.</text>
</comment>
<dbReference type="Pfam" id="PF02417">
    <property type="entry name" value="Chromate_transp"/>
    <property type="match status" value="2"/>
</dbReference>
<evidence type="ECO:0000256" key="3">
    <source>
        <dbReference type="ARBA" id="ARBA00022475"/>
    </source>
</evidence>
<evidence type="ECO:0000313" key="8">
    <source>
        <dbReference type="EMBL" id="MBB5014859.1"/>
    </source>
</evidence>
<dbReference type="NCBIfam" id="TIGR00937">
    <property type="entry name" value="2A51"/>
    <property type="match status" value="1"/>
</dbReference>
<feature type="transmembrane region" description="Helical" evidence="7">
    <location>
        <begin position="206"/>
        <end position="229"/>
    </location>
</feature>
<protein>
    <submittedName>
        <fullName evidence="8">Chromate transporter</fullName>
    </submittedName>
</protein>
<name>A0A7W7XYN4_9GAMM</name>
<evidence type="ECO:0000256" key="6">
    <source>
        <dbReference type="ARBA" id="ARBA00023136"/>
    </source>
</evidence>
<evidence type="ECO:0000256" key="2">
    <source>
        <dbReference type="ARBA" id="ARBA00005262"/>
    </source>
</evidence>
<evidence type="ECO:0000313" key="9">
    <source>
        <dbReference type="Proteomes" id="UP000519004"/>
    </source>
</evidence>
<reference evidence="8 9" key="1">
    <citation type="submission" date="2020-08" db="EMBL/GenBank/DDBJ databases">
        <title>Genomic Encyclopedia of Type Strains, Phase IV (KMG-IV): sequencing the most valuable type-strain genomes for metagenomic binning, comparative biology and taxonomic classification.</title>
        <authorList>
            <person name="Goeker M."/>
        </authorList>
    </citation>
    <scope>NUCLEOTIDE SEQUENCE [LARGE SCALE GENOMIC DNA]</scope>
    <source>
        <strain evidence="8 9">DSM 25897</strain>
    </source>
</reference>
<feature type="transmembrane region" description="Helical" evidence="7">
    <location>
        <begin position="143"/>
        <end position="176"/>
    </location>
</feature>
<dbReference type="InterPro" id="IPR003370">
    <property type="entry name" value="Chromate_transpt"/>
</dbReference>
<feature type="transmembrane region" description="Helical" evidence="7">
    <location>
        <begin position="405"/>
        <end position="423"/>
    </location>
</feature>
<dbReference type="Proteomes" id="UP000519004">
    <property type="component" value="Unassembled WGS sequence"/>
</dbReference>
<keyword evidence="4 7" id="KW-0812">Transmembrane</keyword>
<evidence type="ECO:0000256" key="7">
    <source>
        <dbReference type="SAM" id="Phobius"/>
    </source>
</evidence>
<sequence length="426" mass="44920">MNPVSPTFAQALRFWWKLGWISFGGPAGQIALMHSELVERRRWVDEGAFLHGLNYCMLLPGPEAMQLATYLGWRLHGLRGGIAAGALFVLPGALLIALLSWLYVRYGTLPAVAGVLLGLQAAVLGIIAHAVARIGRRVLKTPFAFAVALAALFAVAVLSLPFPAIVVGAGLLGLAAGRWRRDWLPQDTAHAGLPPVPATQDARRGWALRVALACLLLWWLPLLALGGWLGAGSTAFAQALFFSKAALITFGGAYAVLPYVAQQAVQTQQWLTAEQMLVGLGLAETTPGPLILVLEFVGFVGGWQQPDFASPLAAALLGAAVTLWATFLPCFLFVLPAAPWIERLRDWPLASAALGGITAAVVGVIANLALWFGWHLFAANGIGRQALIATLALATLGALVRGRSVLWLVPACAAIGALAGVWLPGG</sequence>
<feature type="transmembrane region" description="Helical" evidence="7">
    <location>
        <begin position="347"/>
        <end position="370"/>
    </location>
</feature>
<feature type="transmembrane region" description="Helical" evidence="7">
    <location>
        <begin position="382"/>
        <end position="400"/>
    </location>
</feature>
<feature type="transmembrane region" description="Helical" evidence="7">
    <location>
        <begin position="312"/>
        <end position="335"/>
    </location>
</feature>
<comment type="subcellular location">
    <subcellularLocation>
        <location evidence="1">Cell membrane</location>
        <topology evidence="1">Multi-pass membrane protein</topology>
    </subcellularLocation>
</comment>
<feature type="transmembrane region" description="Helical" evidence="7">
    <location>
        <begin position="241"/>
        <end position="261"/>
    </location>
</feature>